<organism evidence="9 10">
    <name type="scientific">Septoria linicola</name>
    <dbReference type="NCBI Taxonomy" id="215465"/>
    <lineage>
        <taxon>Eukaryota</taxon>
        <taxon>Fungi</taxon>
        <taxon>Dikarya</taxon>
        <taxon>Ascomycota</taxon>
        <taxon>Pezizomycotina</taxon>
        <taxon>Dothideomycetes</taxon>
        <taxon>Dothideomycetidae</taxon>
        <taxon>Mycosphaerellales</taxon>
        <taxon>Mycosphaerellaceae</taxon>
        <taxon>Septoria</taxon>
    </lineage>
</organism>
<keyword evidence="3" id="KW-0479">Metal-binding</keyword>
<evidence type="ECO:0000256" key="5">
    <source>
        <dbReference type="ARBA" id="ARBA00022801"/>
    </source>
</evidence>
<keyword evidence="2" id="KW-0719">Serine esterase</keyword>
<sequence>MPRTSYQACGFSCQAAGLLLSFLLLLSPTVFAFQCTPEAFQQIVPSTATVEFARQLQDNATFEVPEGNVAYPISPTQLRALCVVQVNVTSSPSSMYSFGLFLPENWNGRFLAVGNGGFSGGINWLDAAAGVGYGFASMSTDTGHSSVSSDLSWALNEPEKQIDFGYRAMHGSVVLAKEIVAAYHGTNSSYSYYSGCSTGGRQGLKDIELYPEDFNGVLAGAPAWWTAHLQTWTVRLALYNLPTTAEHHIPPALFPTIASEVLRQCDPQDGLIDTIISDPRACHFVPETLLCSPRSTNTSECLTPAQLTTLDHIYHDYVDTNQTFVFPHLEIGSEGQWEVLLGSTQPSGLGTGYVQNLLLNDPDWSFYDFNYSIVAFADKLDPGNATADNFDLSPFHKAGGKLLHYHGLADGLIATGSSDYFYSQVIRTLRPQGIELDSWYRYFPVPGMQHCGGTAADVNSPWYFAGANQAADLNPSVNGVPGFRDADHDALLALMRWTENATAPDQIIATKWHNDTLQDKVLRQRPLCPYPQRAEYAGNGDPDAAENWQCRDKYSLNVQQP</sequence>
<feature type="signal peptide" evidence="8">
    <location>
        <begin position="1"/>
        <end position="32"/>
    </location>
</feature>
<feature type="chain" id="PRO_5040545502" description="Carboxylic ester hydrolase" evidence="8">
    <location>
        <begin position="33"/>
        <end position="561"/>
    </location>
</feature>
<dbReference type="InterPro" id="IPR011118">
    <property type="entry name" value="Tannase/feruloyl_esterase"/>
</dbReference>
<evidence type="ECO:0000256" key="1">
    <source>
        <dbReference type="ARBA" id="ARBA00006249"/>
    </source>
</evidence>
<dbReference type="OrthoDB" id="3039123at2759"/>
<evidence type="ECO:0000313" key="9">
    <source>
        <dbReference type="EMBL" id="USW47041.1"/>
    </source>
</evidence>
<keyword evidence="5 8" id="KW-0378">Hydrolase</keyword>
<gene>
    <name evidence="9" type="ORF">Slin15195_G003600</name>
</gene>
<evidence type="ECO:0000256" key="2">
    <source>
        <dbReference type="ARBA" id="ARBA00022487"/>
    </source>
</evidence>
<evidence type="ECO:0000256" key="7">
    <source>
        <dbReference type="ARBA" id="ARBA00023157"/>
    </source>
</evidence>
<evidence type="ECO:0000313" key="10">
    <source>
        <dbReference type="Proteomes" id="UP001056384"/>
    </source>
</evidence>
<dbReference type="AlphaFoldDB" id="A0A9Q9ECT3"/>
<keyword evidence="6" id="KW-0106">Calcium</keyword>
<dbReference type="PANTHER" id="PTHR33938">
    <property type="entry name" value="FERULOYL ESTERASE B-RELATED"/>
    <property type="match status" value="1"/>
</dbReference>
<protein>
    <recommendedName>
        <fullName evidence="8">Carboxylic ester hydrolase</fullName>
        <ecNumber evidence="8">3.1.1.-</ecNumber>
    </recommendedName>
</protein>
<dbReference type="EC" id="3.1.1.-" evidence="8"/>
<dbReference type="Proteomes" id="UP001056384">
    <property type="component" value="Chromosome 1"/>
</dbReference>
<dbReference type="Pfam" id="PF07519">
    <property type="entry name" value="Tannase"/>
    <property type="match status" value="2"/>
</dbReference>
<dbReference type="PANTHER" id="PTHR33938:SF2">
    <property type="entry name" value="CARBOXYLIC ESTER HYDROLASE"/>
    <property type="match status" value="1"/>
</dbReference>
<dbReference type="EMBL" id="CP099418">
    <property type="protein sequence ID" value="USW47041.1"/>
    <property type="molecule type" value="Genomic_DNA"/>
</dbReference>
<keyword evidence="4 8" id="KW-0732">Signal</keyword>
<accession>A0A9Q9ECT3</accession>
<keyword evidence="10" id="KW-1185">Reference proteome</keyword>
<evidence type="ECO:0000256" key="6">
    <source>
        <dbReference type="ARBA" id="ARBA00022837"/>
    </source>
</evidence>
<proteinExistence type="inferred from homology"/>
<name>A0A9Q9ECT3_9PEZI</name>
<evidence type="ECO:0000256" key="8">
    <source>
        <dbReference type="RuleBase" id="RU361238"/>
    </source>
</evidence>
<evidence type="ECO:0000256" key="3">
    <source>
        <dbReference type="ARBA" id="ARBA00022723"/>
    </source>
</evidence>
<evidence type="ECO:0000256" key="4">
    <source>
        <dbReference type="ARBA" id="ARBA00022729"/>
    </source>
</evidence>
<dbReference type="GO" id="GO:0030600">
    <property type="term" value="F:feruloyl esterase activity"/>
    <property type="evidence" value="ECO:0007669"/>
    <property type="project" value="UniProtKB-ARBA"/>
</dbReference>
<dbReference type="GO" id="GO:0046872">
    <property type="term" value="F:metal ion binding"/>
    <property type="evidence" value="ECO:0007669"/>
    <property type="project" value="UniProtKB-KW"/>
</dbReference>
<keyword evidence="7" id="KW-1015">Disulfide bond</keyword>
<reference evidence="9" key="1">
    <citation type="submission" date="2022-06" db="EMBL/GenBank/DDBJ databases">
        <title>Complete genome sequences of two strains of the flax pathogen Septoria linicola.</title>
        <authorList>
            <person name="Lapalu N."/>
            <person name="Simon A."/>
            <person name="Demenou B."/>
            <person name="Paumier D."/>
            <person name="Guillot M.-P."/>
            <person name="Gout L."/>
            <person name="Valade R."/>
        </authorList>
    </citation>
    <scope>NUCLEOTIDE SEQUENCE</scope>
    <source>
        <strain evidence="9">SE15195</strain>
    </source>
</reference>
<comment type="similarity">
    <text evidence="1 8">Belongs to the tannase family.</text>
</comment>
<dbReference type="InterPro" id="IPR029058">
    <property type="entry name" value="AB_hydrolase_fold"/>
</dbReference>
<dbReference type="SUPFAM" id="SSF53474">
    <property type="entry name" value="alpha/beta-Hydrolases"/>
    <property type="match status" value="1"/>
</dbReference>